<keyword evidence="2" id="KW-0732">Signal</keyword>
<reference evidence="3 4" key="1">
    <citation type="submission" date="2016-12" db="EMBL/GenBank/DDBJ databases">
        <title>Draft genome sequences of strains Salinicola socius SMB35, Salinicola sp. MH3R3-1 and Chromohalobacter sp. SMB17 from the Verkhnekamsk potash mining region of Russia.</title>
        <authorList>
            <person name="Mavrodi D.V."/>
            <person name="Olsson B.E."/>
            <person name="Korsakova E.S."/>
            <person name="Pyankova A."/>
            <person name="Mavrodi O.V."/>
            <person name="Plotnikova E.G."/>
        </authorList>
    </citation>
    <scope>NUCLEOTIDE SEQUENCE [LARGE SCALE GENOMIC DNA]</scope>
    <source>
        <strain evidence="3 4">SMB35</strain>
    </source>
</reference>
<feature type="region of interest" description="Disordered" evidence="1">
    <location>
        <begin position="29"/>
        <end position="50"/>
    </location>
</feature>
<evidence type="ECO:0000313" key="3">
    <source>
        <dbReference type="EMBL" id="OLO05401.1"/>
    </source>
</evidence>
<dbReference type="STRING" id="404433.BTW07_05095"/>
<keyword evidence="4" id="KW-1185">Reference proteome</keyword>
<accession>A0A1Q8SVG6</accession>
<dbReference type="GO" id="GO:0005507">
    <property type="term" value="F:copper ion binding"/>
    <property type="evidence" value="ECO:0007669"/>
    <property type="project" value="InterPro"/>
</dbReference>
<dbReference type="EMBL" id="MSDO01000004">
    <property type="protein sequence ID" value="OLO05401.1"/>
    <property type="molecule type" value="Genomic_DNA"/>
</dbReference>
<evidence type="ECO:0000256" key="1">
    <source>
        <dbReference type="SAM" id="MobiDB-lite"/>
    </source>
</evidence>
<comment type="caution">
    <text evidence="3">The sequence shown here is derived from an EMBL/GenBank/DDBJ whole genome shotgun (WGS) entry which is preliminary data.</text>
</comment>
<dbReference type="GO" id="GO:0009279">
    <property type="term" value="C:cell outer membrane"/>
    <property type="evidence" value="ECO:0007669"/>
    <property type="project" value="InterPro"/>
</dbReference>
<protein>
    <recommendedName>
        <fullName evidence="5">Copper resistance protein CopB</fullName>
    </recommendedName>
</protein>
<dbReference type="RefSeq" id="WP_075569085.1">
    <property type="nucleotide sequence ID" value="NZ_MSDO01000004.1"/>
</dbReference>
<dbReference type="InterPro" id="IPR007939">
    <property type="entry name" value="Cu-R_B_prcur"/>
</dbReference>
<dbReference type="GO" id="GO:0006878">
    <property type="term" value="P:intracellular copper ion homeostasis"/>
    <property type="evidence" value="ECO:0007669"/>
    <property type="project" value="InterPro"/>
</dbReference>
<organism evidence="3 4">
    <name type="scientific">Salinicola socius</name>
    <dbReference type="NCBI Taxonomy" id="404433"/>
    <lineage>
        <taxon>Bacteria</taxon>
        <taxon>Pseudomonadati</taxon>
        <taxon>Pseudomonadota</taxon>
        <taxon>Gammaproteobacteria</taxon>
        <taxon>Oceanospirillales</taxon>
        <taxon>Halomonadaceae</taxon>
        <taxon>Salinicola</taxon>
    </lineage>
</organism>
<dbReference type="Pfam" id="PF05275">
    <property type="entry name" value="CopB"/>
    <property type="match status" value="1"/>
</dbReference>
<proteinExistence type="predicted"/>
<dbReference type="AlphaFoldDB" id="A0A1Q8SVG6"/>
<feature type="chain" id="PRO_5012909385" description="Copper resistance protein CopB" evidence="2">
    <location>
        <begin position="26"/>
        <end position="266"/>
    </location>
</feature>
<dbReference type="Proteomes" id="UP000186878">
    <property type="component" value="Unassembled WGS sequence"/>
</dbReference>
<evidence type="ECO:0008006" key="5">
    <source>
        <dbReference type="Google" id="ProtNLM"/>
    </source>
</evidence>
<name>A0A1Q8SVG6_9GAMM</name>
<feature type="signal peptide" evidence="2">
    <location>
        <begin position="1"/>
        <end position="25"/>
    </location>
</feature>
<dbReference type="OrthoDB" id="9778934at2"/>
<gene>
    <name evidence="3" type="ORF">BTW07_05095</name>
</gene>
<sequence length="266" mass="29941">MNNSQCALQPLLLAAMILMPVSAQATPPGKASLESVVPADPDAHSGAPASWARPVVDDANYANFTLDRLEYRGYDGGEGYLWEAEGWYGNDRDKFWWKTEGEGDWRTGQTESAEFQGLYDRMLDDFWDLQVGLRHDADPHPSRTYGVIGLQGLAPYGIDTEASLFVSERGDTSARLEFEHEWLLTQRWILSPRFEINASADRVADYELGKGITSTEAGLRLSYDVTRQFSPYVGMSWENVHGETRDMRTREEADRLSLVVGLSAWY</sequence>
<evidence type="ECO:0000313" key="4">
    <source>
        <dbReference type="Proteomes" id="UP000186878"/>
    </source>
</evidence>
<evidence type="ECO:0000256" key="2">
    <source>
        <dbReference type="SAM" id="SignalP"/>
    </source>
</evidence>